<reference evidence="2" key="1">
    <citation type="journal article" date="2008" name="Nat. Genet.">
        <title>The Pristionchus pacificus genome provides a unique perspective on nematode lifestyle and parasitism.</title>
        <authorList>
            <person name="Dieterich C."/>
            <person name="Clifton S.W."/>
            <person name="Schuster L.N."/>
            <person name="Chinwalla A."/>
            <person name="Delehaunty K."/>
            <person name="Dinkelacker I."/>
            <person name="Fulton L."/>
            <person name="Fulton R."/>
            <person name="Godfrey J."/>
            <person name="Minx P."/>
            <person name="Mitreva M."/>
            <person name="Roeseler W."/>
            <person name="Tian H."/>
            <person name="Witte H."/>
            <person name="Yang S.P."/>
            <person name="Wilson R.K."/>
            <person name="Sommer R.J."/>
        </authorList>
    </citation>
    <scope>NUCLEOTIDE SEQUENCE [LARGE SCALE GENOMIC DNA]</scope>
    <source>
        <strain evidence="2">PS312</strain>
    </source>
</reference>
<evidence type="ECO:0000313" key="2">
    <source>
        <dbReference type="Proteomes" id="UP000005239"/>
    </source>
</evidence>
<proteinExistence type="predicted"/>
<accession>A0A8R1V2E5</accession>
<sequence>MQPNIQQASCAVGTTETAQETRQAMLDAIERLDGQLIQIINNRELNNCSGEKNKAIFDLSTNLGKISTHILDGGIKDIMDSSLSAFQETWPKSDPNYCDQFVDQKETK</sequence>
<dbReference type="Proteomes" id="UP000005239">
    <property type="component" value="Unassembled WGS sequence"/>
</dbReference>
<reference evidence="1" key="2">
    <citation type="submission" date="2022-06" db="UniProtKB">
        <authorList>
            <consortium name="EnsemblMetazoa"/>
        </authorList>
    </citation>
    <scope>IDENTIFICATION</scope>
    <source>
        <strain evidence="1">PS312</strain>
    </source>
</reference>
<dbReference type="EnsemblMetazoa" id="PPA46248.1">
    <property type="protein sequence ID" value="PPA46248.1"/>
    <property type="gene ID" value="WBGene00284617"/>
</dbReference>
<protein>
    <submittedName>
        <fullName evidence="1">Uncharacterized protein</fullName>
    </submittedName>
</protein>
<evidence type="ECO:0000313" key="1">
    <source>
        <dbReference type="EnsemblMetazoa" id="PPA46248.1"/>
    </source>
</evidence>
<keyword evidence="2" id="KW-1185">Reference proteome</keyword>
<gene>
    <name evidence="1" type="primary">WBGene00284617</name>
</gene>
<organism evidence="1 2">
    <name type="scientific">Pristionchus pacificus</name>
    <name type="common">Parasitic nematode worm</name>
    <dbReference type="NCBI Taxonomy" id="54126"/>
    <lineage>
        <taxon>Eukaryota</taxon>
        <taxon>Metazoa</taxon>
        <taxon>Ecdysozoa</taxon>
        <taxon>Nematoda</taxon>
        <taxon>Chromadorea</taxon>
        <taxon>Rhabditida</taxon>
        <taxon>Rhabditina</taxon>
        <taxon>Diplogasteromorpha</taxon>
        <taxon>Diplogasteroidea</taxon>
        <taxon>Neodiplogasteridae</taxon>
        <taxon>Pristionchus</taxon>
    </lineage>
</organism>
<accession>A0A2A6B399</accession>
<name>A0A2A6B399_PRIPA</name>
<dbReference type="AlphaFoldDB" id="A0A2A6B399"/>